<dbReference type="EMBL" id="UYJE01003664">
    <property type="protein sequence ID" value="VDI21207.1"/>
    <property type="molecule type" value="Genomic_DNA"/>
</dbReference>
<feature type="compositionally biased region" description="Polar residues" evidence="1">
    <location>
        <begin position="227"/>
        <end position="240"/>
    </location>
</feature>
<name>A0A8B6DKV0_MYTGA</name>
<keyword evidence="3" id="KW-1185">Reference proteome</keyword>
<dbReference type="AlphaFoldDB" id="A0A8B6DKV0"/>
<sequence length="297" mass="34732">MKMFPCIHNSHSMFSLGPCDNCKRQRLRDGKSHSAEFLSRSAHQQFSGRSDRSVPTERRSEPQFNSNWNNPRDQMKRLDRRHQEILNSRNTYKPGTFAYYHGSQNLETHHFSGGSFQIDRRSDQRASLESRSGKRNTGNPKPIEYPHEVQKNLELMRLNSSERQQRFEWDRRDNFRLGSGSEFGQRLNSRERHNLGSRSGERTWLDTANDPRYLSSRGSDRRYNMWSRPSTRENINTPSEKSARTNRRRVHLVASPHYITESDQNRKSVLPSIPNEQLKPILKRGKAKCVIVVHGKG</sequence>
<evidence type="ECO:0000313" key="3">
    <source>
        <dbReference type="Proteomes" id="UP000596742"/>
    </source>
</evidence>
<dbReference type="Proteomes" id="UP000596742">
    <property type="component" value="Unassembled WGS sequence"/>
</dbReference>
<organism evidence="2 3">
    <name type="scientific">Mytilus galloprovincialis</name>
    <name type="common">Mediterranean mussel</name>
    <dbReference type="NCBI Taxonomy" id="29158"/>
    <lineage>
        <taxon>Eukaryota</taxon>
        <taxon>Metazoa</taxon>
        <taxon>Spiralia</taxon>
        <taxon>Lophotrochozoa</taxon>
        <taxon>Mollusca</taxon>
        <taxon>Bivalvia</taxon>
        <taxon>Autobranchia</taxon>
        <taxon>Pteriomorphia</taxon>
        <taxon>Mytilida</taxon>
        <taxon>Mytiloidea</taxon>
        <taxon>Mytilidae</taxon>
        <taxon>Mytilinae</taxon>
        <taxon>Mytilus</taxon>
    </lineage>
</organism>
<feature type="compositionally biased region" description="Basic and acidic residues" evidence="1">
    <location>
        <begin position="118"/>
        <end position="132"/>
    </location>
</feature>
<reference evidence="2" key="1">
    <citation type="submission" date="2018-11" db="EMBL/GenBank/DDBJ databases">
        <authorList>
            <person name="Alioto T."/>
            <person name="Alioto T."/>
        </authorList>
    </citation>
    <scope>NUCLEOTIDE SEQUENCE</scope>
</reference>
<comment type="caution">
    <text evidence="2">The sequence shown here is derived from an EMBL/GenBank/DDBJ whole genome shotgun (WGS) entry which is preliminary data.</text>
</comment>
<proteinExistence type="predicted"/>
<evidence type="ECO:0000256" key="1">
    <source>
        <dbReference type="SAM" id="MobiDB-lite"/>
    </source>
</evidence>
<feature type="compositionally biased region" description="Basic and acidic residues" evidence="1">
    <location>
        <begin position="49"/>
        <end position="61"/>
    </location>
</feature>
<evidence type="ECO:0000313" key="2">
    <source>
        <dbReference type="EMBL" id="VDI21207.1"/>
    </source>
</evidence>
<feature type="region of interest" description="Disordered" evidence="1">
    <location>
        <begin position="33"/>
        <end position="75"/>
    </location>
</feature>
<gene>
    <name evidence="2" type="ORF">MGAL_10B083951</name>
</gene>
<feature type="region of interest" description="Disordered" evidence="1">
    <location>
        <begin position="224"/>
        <end position="246"/>
    </location>
</feature>
<dbReference type="OrthoDB" id="6054881at2759"/>
<accession>A0A8B6DKV0</accession>
<protein>
    <submittedName>
        <fullName evidence="2">Uncharacterized protein</fullName>
    </submittedName>
</protein>
<feature type="compositionally biased region" description="Polar residues" evidence="1">
    <location>
        <begin position="62"/>
        <end position="72"/>
    </location>
</feature>
<feature type="region of interest" description="Disordered" evidence="1">
    <location>
        <begin position="110"/>
        <end position="146"/>
    </location>
</feature>